<gene>
    <name evidence="2" type="ORF">GQS65_15675</name>
</gene>
<organism evidence="2 3">
    <name type="scientific">Halomarina oriensis</name>
    <dbReference type="NCBI Taxonomy" id="671145"/>
    <lineage>
        <taxon>Archaea</taxon>
        <taxon>Methanobacteriati</taxon>
        <taxon>Methanobacteriota</taxon>
        <taxon>Stenosarchaea group</taxon>
        <taxon>Halobacteria</taxon>
        <taxon>Halobacteriales</taxon>
        <taxon>Natronomonadaceae</taxon>
        <taxon>Halomarina</taxon>
    </lineage>
</organism>
<dbReference type="Pfam" id="PF18545">
    <property type="entry name" value="HalOD1"/>
    <property type="match status" value="1"/>
</dbReference>
<dbReference type="RefSeq" id="WP_158205574.1">
    <property type="nucleotide sequence ID" value="NZ_WSZK01000028.1"/>
</dbReference>
<dbReference type="EMBL" id="WSZK01000028">
    <property type="protein sequence ID" value="MWG35906.1"/>
    <property type="molecule type" value="Genomic_DNA"/>
</dbReference>
<keyword evidence="3" id="KW-1185">Reference proteome</keyword>
<protein>
    <recommendedName>
        <fullName evidence="1">Halobacterial output domain-containing protein</fullName>
    </recommendedName>
</protein>
<dbReference type="AlphaFoldDB" id="A0A6B0GLZ6"/>
<feature type="domain" description="Halobacterial output" evidence="1">
    <location>
        <begin position="3"/>
        <end position="69"/>
    </location>
</feature>
<dbReference type="Proteomes" id="UP000451471">
    <property type="component" value="Unassembled WGS sequence"/>
</dbReference>
<proteinExistence type="predicted"/>
<evidence type="ECO:0000259" key="1">
    <source>
        <dbReference type="Pfam" id="PF18545"/>
    </source>
</evidence>
<evidence type="ECO:0000313" key="3">
    <source>
        <dbReference type="Proteomes" id="UP000451471"/>
    </source>
</evidence>
<sequence length="81" mass="9000">MPSPSTRIVETVARREGVAPHELVPELYQATDPDALDQLFRGRDHGIVTIRFHGYRVTLTADEKVTVEEIENEDGSEPAVA</sequence>
<reference evidence="2 3" key="1">
    <citation type="submission" date="2019-12" db="EMBL/GenBank/DDBJ databases">
        <title>Halocatena pleomorpha gen. nov. sp. nov., an extremely halophilic archaeon of family Halobacteriaceae isolated from saltpan soil.</title>
        <authorList>
            <person name="Pal Y."/>
            <person name="Verma A."/>
            <person name="Krishnamurthi S."/>
            <person name="Kumar P."/>
        </authorList>
    </citation>
    <scope>NUCLEOTIDE SEQUENCE [LARGE SCALE GENOMIC DNA]</scope>
    <source>
        <strain evidence="2 3">JCM 16495</strain>
    </source>
</reference>
<name>A0A6B0GLZ6_9EURY</name>
<comment type="caution">
    <text evidence="2">The sequence shown here is derived from an EMBL/GenBank/DDBJ whole genome shotgun (WGS) entry which is preliminary data.</text>
</comment>
<dbReference type="InterPro" id="IPR040624">
    <property type="entry name" value="HalOD1"/>
</dbReference>
<accession>A0A6B0GLZ6</accession>
<dbReference type="OrthoDB" id="221929at2157"/>
<evidence type="ECO:0000313" key="2">
    <source>
        <dbReference type="EMBL" id="MWG35906.1"/>
    </source>
</evidence>